<dbReference type="SUPFAM" id="SSF53850">
    <property type="entry name" value="Periplasmic binding protein-like II"/>
    <property type="match status" value="1"/>
</dbReference>
<dbReference type="InterPro" id="IPR039424">
    <property type="entry name" value="SBP_5"/>
</dbReference>
<evidence type="ECO:0000259" key="6">
    <source>
        <dbReference type="Pfam" id="PF00496"/>
    </source>
</evidence>
<dbReference type="Pfam" id="PF00496">
    <property type="entry name" value="SBP_bac_5"/>
    <property type="match status" value="1"/>
</dbReference>
<name>A0ABT1BQ50_9BURK</name>
<dbReference type="PROSITE" id="PS51318">
    <property type="entry name" value="TAT"/>
    <property type="match status" value="1"/>
</dbReference>
<proteinExistence type="inferred from homology"/>
<accession>A0ABT1BQ50</accession>
<sequence>MSDTRPMPTRRQWLQAAGLTGAAPLLSCVPAVAGTTPTATAATVSGPKVLRYAFKAAETGFDPAKIQDLYSRILTGHLFEGLYAYDHLARPPKIKPLTAAALPEVSPDFRVFVIRVQPGIFFMSDPAFKGQRRELVAEDYVYAIKRFADPANKSPAWGDLEEAGFVGLAAAREEALQKRQPFDYDRIVPGLRALDRHTLRLEVAAARPRLIELLTGSDLFGAVAREVVEFYGPEDIVGHPVGTGPFKLVQWRRSSLITLERNPEYRERHYDAEPAPDDAEGQALLARFKGRRLPMVDRVEVSIIEESQPRWLSFLNGQQNFIERVPEEFATLAMPNGRVAPNLAHQHIQGYRSLAPDIGVTLYNMEDPVVGGYTPEKIALRRAMNLAMDIPREIALVRQGQGVPAQSLVVPNTSGYDPNFRSEMGQYDPARAMALLDIYGYVDRDGDGWREQPDGSPLLIRRASQPDQFYRSLDELWQRNMKAIGIRGVIEPAKWPENLKAAQAGSLMSWFVNSSASQFDGQSGLGQMFGPKIGGDNLARFKSAEFDALYLKMQALPDGPERWALFRQAQRIGIVYAPYKCHVHRYVTDMAAAEVQGYRRPPFWNEWWHFVDIGPAPARA</sequence>
<comment type="subcellular location">
    <subcellularLocation>
        <location evidence="1">Cell envelope</location>
    </subcellularLocation>
</comment>
<dbReference type="InterPro" id="IPR006311">
    <property type="entry name" value="TAT_signal"/>
</dbReference>
<feature type="signal peptide" evidence="5">
    <location>
        <begin position="1"/>
        <end position="33"/>
    </location>
</feature>
<dbReference type="EMBL" id="JAMXMC010000009">
    <property type="protein sequence ID" value="MCO5978355.1"/>
    <property type="molecule type" value="Genomic_DNA"/>
</dbReference>
<evidence type="ECO:0000256" key="3">
    <source>
        <dbReference type="ARBA" id="ARBA00022448"/>
    </source>
</evidence>
<evidence type="ECO:0000256" key="2">
    <source>
        <dbReference type="ARBA" id="ARBA00005695"/>
    </source>
</evidence>
<gene>
    <name evidence="7" type="ORF">M0L44_16780</name>
</gene>
<comment type="similarity">
    <text evidence="2">Belongs to the bacterial solute-binding protein 5 family.</text>
</comment>
<dbReference type="RefSeq" id="WP_252770949.1">
    <property type="nucleotide sequence ID" value="NZ_JAMXMC010000009.1"/>
</dbReference>
<evidence type="ECO:0000313" key="7">
    <source>
        <dbReference type="EMBL" id="MCO5978355.1"/>
    </source>
</evidence>
<evidence type="ECO:0000256" key="4">
    <source>
        <dbReference type="ARBA" id="ARBA00022729"/>
    </source>
</evidence>
<keyword evidence="4 5" id="KW-0732">Signal</keyword>
<evidence type="ECO:0000256" key="1">
    <source>
        <dbReference type="ARBA" id="ARBA00004196"/>
    </source>
</evidence>
<keyword evidence="3" id="KW-0813">Transport</keyword>
<dbReference type="PANTHER" id="PTHR30290">
    <property type="entry name" value="PERIPLASMIC BINDING COMPONENT OF ABC TRANSPORTER"/>
    <property type="match status" value="1"/>
</dbReference>
<dbReference type="PIRSF" id="PIRSF002741">
    <property type="entry name" value="MppA"/>
    <property type="match status" value="1"/>
</dbReference>
<reference evidence="7 8" key="1">
    <citation type="submission" date="2022-06" db="EMBL/GenBank/DDBJ databases">
        <title>Ideonella sp. NS12-5 Genome sequencing and assembly.</title>
        <authorList>
            <person name="Jung Y."/>
        </authorList>
    </citation>
    <scope>NUCLEOTIDE SEQUENCE [LARGE SCALE GENOMIC DNA]</scope>
    <source>
        <strain evidence="7 8">NS12-5</strain>
    </source>
</reference>
<evidence type="ECO:0000313" key="8">
    <source>
        <dbReference type="Proteomes" id="UP001204851"/>
    </source>
</evidence>
<organism evidence="7 8">
    <name type="scientific">Ideonella oryzae</name>
    <dbReference type="NCBI Taxonomy" id="2937441"/>
    <lineage>
        <taxon>Bacteria</taxon>
        <taxon>Pseudomonadati</taxon>
        <taxon>Pseudomonadota</taxon>
        <taxon>Betaproteobacteria</taxon>
        <taxon>Burkholderiales</taxon>
        <taxon>Sphaerotilaceae</taxon>
        <taxon>Ideonella</taxon>
    </lineage>
</organism>
<dbReference type="PANTHER" id="PTHR30290:SF10">
    <property type="entry name" value="PERIPLASMIC OLIGOPEPTIDE-BINDING PROTEIN-RELATED"/>
    <property type="match status" value="1"/>
</dbReference>
<dbReference type="Gene3D" id="3.10.105.10">
    <property type="entry name" value="Dipeptide-binding Protein, Domain 3"/>
    <property type="match status" value="1"/>
</dbReference>
<comment type="caution">
    <text evidence="7">The sequence shown here is derived from an EMBL/GenBank/DDBJ whole genome shotgun (WGS) entry which is preliminary data.</text>
</comment>
<feature type="domain" description="Solute-binding protein family 5" evidence="6">
    <location>
        <begin position="93"/>
        <end position="532"/>
    </location>
</feature>
<feature type="chain" id="PRO_5047489874" evidence="5">
    <location>
        <begin position="34"/>
        <end position="620"/>
    </location>
</feature>
<dbReference type="InterPro" id="IPR030678">
    <property type="entry name" value="Peptide/Ni-bd"/>
</dbReference>
<dbReference type="Gene3D" id="3.90.76.10">
    <property type="entry name" value="Dipeptide-binding Protein, Domain 1"/>
    <property type="match status" value="1"/>
</dbReference>
<dbReference type="Gene3D" id="3.40.190.10">
    <property type="entry name" value="Periplasmic binding protein-like II"/>
    <property type="match status" value="1"/>
</dbReference>
<protein>
    <submittedName>
        <fullName evidence="7">ABC transporter substrate-binding protein</fullName>
    </submittedName>
</protein>
<keyword evidence="8" id="KW-1185">Reference proteome</keyword>
<dbReference type="Proteomes" id="UP001204851">
    <property type="component" value="Unassembled WGS sequence"/>
</dbReference>
<evidence type="ECO:0000256" key="5">
    <source>
        <dbReference type="SAM" id="SignalP"/>
    </source>
</evidence>
<dbReference type="InterPro" id="IPR000914">
    <property type="entry name" value="SBP_5_dom"/>
</dbReference>